<reference evidence="1 2" key="1">
    <citation type="submission" date="2018-06" db="EMBL/GenBank/DDBJ databases">
        <title>Genomic Encyclopedia of Type Strains, Phase III (KMG-III): the genomes of soil and plant-associated and newly described type strains.</title>
        <authorList>
            <person name="Whitman W."/>
        </authorList>
    </citation>
    <scope>NUCLEOTIDE SEQUENCE [LARGE SCALE GENOMIC DNA]</scope>
    <source>
        <strain evidence="1 2">CECT 7945</strain>
    </source>
</reference>
<accession>A0A2V4XXA4</accession>
<evidence type="ECO:0000313" key="2">
    <source>
        <dbReference type="Proteomes" id="UP000248054"/>
    </source>
</evidence>
<proteinExistence type="predicted"/>
<evidence type="ECO:0000313" key="1">
    <source>
        <dbReference type="EMBL" id="PYE80273.1"/>
    </source>
</evidence>
<gene>
    <name evidence="1" type="ORF">DFQ11_10673</name>
</gene>
<comment type="caution">
    <text evidence="1">The sequence shown here is derived from an EMBL/GenBank/DDBJ whole genome shotgun (WGS) entry which is preliminary data.</text>
</comment>
<dbReference type="EMBL" id="QJTD01000006">
    <property type="protein sequence ID" value="PYE80273.1"/>
    <property type="molecule type" value="Genomic_DNA"/>
</dbReference>
<organism evidence="1 2">
    <name type="scientific">Winogradskyella epiphytica</name>
    <dbReference type="NCBI Taxonomy" id="262005"/>
    <lineage>
        <taxon>Bacteria</taxon>
        <taxon>Pseudomonadati</taxon>
        <taxon>Bacteroidota</taxon>
        <taxon>Flavobacteriia</taxon>
        <taxon>Flavobacteriales</taxon>
        <taxon>Flavobacteriaceae</taxon>
        <taxon>Winogradskyella</taxon>
    </lineage>
</organism>
<keyword evidence="2" id="KW-1185">Reference proteome</keyword>
<sequence>MRTEGIIIIKTYNKKMASYLNTRSHFLFWTVTISNLDLQLGLYLNYNFQTNNLHNQQSPIRNQSFQHVSFEDY</sequence>
<dbReference type="Proteomes" id="UP000248054">
    <property type="component" value="Unassembled WGS sequence"/>
</dbReference>
<name>A0A2V4XXA4_9FLAO</name>
<protein>
    <submittedName>
        <fullName evidence="1">Uncharacterized protein</fullName>
    </submittedName>
</protein>
<dbReference type="AlphaFoldDB" id="A0A2V4XXA4"/>